<name>A0A674GKL0_TAEGU</name>
<proteinExistence type="predicted"/>
<organism evidence="2 3">
    <name type="scientific">Taeniopygia guttata</name>
    <name type="common">Zebra finch</name>
    <name type="synonym">Poephila guttata</name>
    <dbReference type="NCBI Taxonomy" id="59729"/>
    <lineage>
        <taxon>Eukaryota</taxon>
        <taxon>Metazoa</taxon>
        <taxon>Chordata</taxon>
        <taxon>Craniata</taxon>
        <taxon>Vertebrata</taxon>
        <taxon>Euteleostomi</taxon>
        <taxon>Archelosauria</taxon>
        <taxon>Archosauria</taxon>
        <taxon>Dinosauria</taxon>
        <taxon>Saurischia</taxon>
        <taxon>Theropoda</taxon>
        <taxon>Coelurosauria</taxon>
        <taxon>Aves</taxon>
        <taxon>Neognathae</taxon>
        <taxon>Neoaves</taxon>
        <taxon>Telluraves</taxon>
        <taxon>Australaves</taxon>
        <taxon>Passeriformes</taxon>
        <taxon>Passeroidea</taxon>
        <taxon>Estrildidae</taxon>
        <taxon>Estrildinae</taxon>
        <taxon>Taeniopygia</taxon>
    </lineage>
</organism>
<dbReference type="AlphaFoldDB" id="A0A674GKL0"/>
<evidence type="ECO:0000313" key="3">
    <source>
        <dbReference type="Proteomes" id="UP000007754"/>
    </source>
</evidence>
<keyword evidence="1" id="KW-0732">Signal</keyword>
<keyword evidence="3" id="KW-1185">Reference proteome</keyword>
<reference evidence="2" key="2">
    <citation type="submission" date="2025-08" db="UniProtKB">
        <authorList>
            <consortium name="Ensembl"/>
        </authorList>
    </citation>
    <scope>IDENTIFICATION</scope>
</reference>
<evidence type="ECO:0000256" key="1">
    <source>
        <dbReference type="SAM" id="SignalP"/>
    </source>
</evidence>
<feature type="signal peptide" evidence="1">
    <location>
        <begin position="1"/>
        <end position="23"/>
    </location>
</feature>
<sequence>MRNNISVAFHCSIFMSSSSLVSGSTSTCNLSHPQGSSNNMSQSAESTVNFFWNSVKVGVFFLPKISYVVLLCSFEHTHIFFIC</sequence>
<dbReference type="InParanoid" id="A0A674GKL0"/>
<dbReference type="Proteomes" id="UP000007754">
    <property type="component" value="Chromosome 1"/>
</dbReference>
<feature type="chain" id="PRO_5025526716" description="Secreted protein" evidence="1">
    <location>
        <begin position="24"/>
        <end position="83"/>
    </location>
</feature>
<evidence type="ECO:0000313" key="2">
    <source>
        <dbReference type="Ensembl" id="ENSTGUP00000023353.1"/>
    </source>
</evidence>
<dbReference type="Ensembl" id="ENSTGUT00000041448.1">
    <property type="protein sequence ID" value="ENSTGUP00000023353.1"/>
    <property type="gene ID" value="ENSTGUG00000029117.1"/>
</dbReference>
<accession>A0A674GKL0</accession>
<reference evidence="2" key="3">
    <citation type="submission" date="2025-09" db="UniProtKB">
        <authorList>
            <consortium name="Ensembl"/>
        </authorList>
    </citation>
    <scope>IDENTIFICATION</scope>
</reference>
<reference evidence="2 3" key="1">
    <citation type="journal article" date="2010" name="Nature">
        <title>The genome of a songbird.</title>
        <authorList>
            <person name="Warren W.C."/>
            <person name="Clayton D.F."/>
            <person name="Ellegren H."/>
            <person name="Arnold A.P."/>
            <person name="Hillier L.W."/>
            <person name="Kunstner A."/>
            <person name="Searle S."/>
            <person name="White S."/>
            <person name="Vilella A.J."/>
            <person name="Fairley S."/>
            <person name="Heger A."/>
            <person name="Kong L."/>
            <person name="Ponting C.P."/>
            <person name="Jarvis E.D."/>
            <person name="Mello C.V."/>
            <person name="Minx P."/>
            <person name="Lovell P."/>
            <person name="Velho T.A."/>
            <person name="Ferris M."/>
            <person name="Balakrishnan C.N."/>
            <person name="Sinha S."/>
            <person name="Blatti C."/>
            <person name="London S.E."/>
            <person name="Li Y."/>
            <person name="Lin Y.C."/>
            <person name="George J."/>
            <person name="Sweedler J."/>
            <person name="Southey B."/>
            <person name="Gunaratne P."/>
            <person name="Watson M."/>
            <person name="Nam K."/>
            <person name="Backstrom N."/>
            <person name="Smeds L."/>
            <person name="Nabholz B."/>
            <person name="Itoh Y."/>
            <person name="Whitney O."/>
            <person name="Pfenning A.R."/>
            <person name="Howard J."/>
            <person name="Volker M."/>
            <person name="Skinner B.M."/>
            <person name="Griffin D.K."/>
            <person name="Ye L."/>
            <person name="McLaren W.M."/>
            <person name="Flicek P."/>
            <person name="Quesada V."/>
            <person name="Velasco G."/>
            <person name="Lopez-Otin C."/>
            <person name="Puente X.S."/>
            <person name="Olender T."/>
            <person name="Lancet D."/>
            <person name="Smit A.F."/>
            <person name="Hubley R."/>
            <person name="Konkel M.K."/>
            <person name="Walker J.A."/>
            <person name="Batzer M.A."/>
            <person name="Gu W."/>
            <person name="Pollock D.D."/>
            <person name="Chen L."/>
            <person name="Cheng Z."/>
            <person name="Eichler E.E."/>
            <person name="Stapley J."/>
            <person name="Slate J."/>
            <person name="Ekblom R."/>
            <person name="Birkhead T."/>
            <person name="Burke T."/>
            <person name="Burt D."/>
            <person name="Scharff C."/>
            <person name="Adam I."/>
            <person name="Richard H."/>
            <person name="Sultan M."/>
            <person name="Soldatov A."/>
            <person name="Lehrach H."/>
            <person name="Edwards S.V."/>
            <person name="Yang S.P."/>
            <person name="Li X."/>
            <person name="Graves T."/>
            <person name="Fulton L."/>
            <person name="Nelson J."/>
            <person name="Chinwalla A."/>
            <person name="Hou S."/>
            <person name="Mardis E.R."/>
            <person name="Wilson R.K."/>
        </authorList>
    </citation>
    <scope>NUCLEOTIDE SEQUENCE [LARGE SCALE GENOMIC DNA]</scope>
</reference>
<evidence type="ECO:0008006" key="4">
    <source>
        <dbReference type="Google" id="ProtNLM"/>
    </source>
</evidence>
<protein>
    <recommendedName>
        <fullName evidence="4">Secreted protein</fullName>
    </recommendedName>
</protein>